<evidence type="ECO:0000313" key="1">
    <source>
        <dbReference type="EMBL" id="AZH23905.1"/>
    </source>
</evidence>
<organism evidence="2 3">
    <name type="scientific">Haloplanus aerogenes</name>
    <dbReference type="NCBI Taxonomy" id="660522"/>
    <lineage>
        <taxon>Archaea</taxon>
        <taxon>Methanobacteriati</taxon>
        <taxon>Methanobacteriota</taxon>
        <taxon>Stenosarchaea group</taxon>
        <taxon>Halobacteria</taxon>
        <taxon>Halobacteriales</taxon>
        <taxon>Haloferacaceae</taxon>
        <taxon>Haloplanus</taxon>
    </lineage>
</organism>
<dbReference type="Proteomes" id="UP000277326">
    <property type="component" value="Unassembled WGS sequence"/>
</dbReference>
<sequence length="129" mass="13289">MLTDAISIVCEEAAGTLCGLPPGTVTAAKAMGAGVAAGSAGSTVEQNTAQLTDEEKQIVATAVHNVAVTAARDNPTWSEAQAKEFGMSLVLAASQIYSGDALKQAMLDAVSANRQRHHRLIVNVAKSLR</sequence>
<protein>
    <submittedName>
        <fullName evidence="2">Uncharacterized protein</fullName>
    </submittedName>
</protein>
<dbReference type="RefSeq" id="WP_121921253.1">
    <property type="nucleotide sequence ID" value="NZ_CP034145.1"/>
</dbReference>
<evidence type="ECO:0000313" key="3">
    <source>
        <dbReference type="Proteomes" id="UP000277326"/>
    </source>
</evidence>
<evidence type="ECO:0000313" key="2">
    <source>
        <dbReference type="EMBL" id="RMB13335.1"/>
    </source>
</evidence>
<evidence type="ECO:0000313" key="4">
    <source>
        <dbReference type="Proteomes" id="UP000282007"/>
    </source>
</evidence>
<name>A0A3M0CX05_9EURY</name>
<dbReference type="AlphaFoldDB" id="A0A3M0CX05"/>
<dbReference type="GeneID" id="38469677"/>
<dbReference type="KEGG" id="haer:DU502_00285"/>
<proteinExistence type="predicted"/>
<dbReference type="EMBL" id="CP034145">
    <property type="protein sequence ID" value="AZH23905.1"/>
    <property type="molecule type" value="Genomic_DNA"/>
</dbReference>
<dbReference type="Proteomes" id="UP000282007">
    <property type="component" value="Chromosome"/>
</dbReference>
<keyword evidence="4" id="KW-1185">Reference proteome</keyword>
<dbReference type="EMBL" id="REFS01000005">
    <property type="protein sequence ID" value="RMB13335.1"/>
    <property type="molecule type" value="Genomic_DNA"/>
</dbReference>
<gene>
    <name evidence="2" type="ORF">ATH50_2668</name>
    <name evidence="1" type="ORF">DU502_00285</name>
</gene>
<reference evidence="1 4" key="2">
    <citation type="submission" date="2018-07" db="EMBL/GenBank/DDBJ databases">
        <title>Genome sequences of Haloplanus aerogenes JCM 16430T.</title>
        <authorList>
            <person name="Kim Y.B."/>
            <person name="Roh S.W."/>
        </authorList>
    </citation>
    <scope>NUCLEOTIDE SEQUENCE [LARGE SCALE GENOMIC DNA]</scope>
    <source>
        <strain evidence="1 4">JCM 16430</strain>
    </source>
</reference>
<reference evidence="2 3" key="1">
    <citation type="journal article" date="2015" name="Stand. Genomic Sci.">
        <title>Genomic Encyclopedia of Bacterial and Archaeal Type Strains, Phase III: the genomes of soil and plant-associated and newly described type strains.</title>
        <authorList>
            <person name="Whitman W.B."/>
            <person name="Woyke T."/>
            <person name="Klenk H.P."/>
            <person name="Zhou Y."/>
            <person name="Lilburn T.G."/>
            <person name="Beck B.J."/>
            <person name="De Vos P."/>
            <person name="Vandamme P."/>
            <person name="Eisen J.A."/>
            <person name="Garrity G."/>
            <person name="Hugenholtz P."/>
            <person name="Kyrpides N.C."/>
        </authorList>
    </citation>
    <scope>NUCLEOTIDE SEQUENCE [LARGE SCALE GENOMIC DNA]</scope>
    <source>
        <strain evidence="2 3">CGMCC 1.10124</strain>
    </source>
</reference>
<accession>A0A3M0CX05</accession>
<reference evidence="2" key="3">
    <citation type="submission" date="2018-10" db="EMBL/GenBank/DDBJ databases">
        <authorList>
            <person name="Whitman W."/>
            <person name="Huntemann M."/>
            <person name="Clum A."/>
            <person name="Pillay M."/>
            <person name="Palaniappan K."/>
            <person name="Varghese N."/>
            <person name="Mikhailova N."/>
            <person name="Stamatis D."/>
            <person name="Reddy T."/>
            <person name="Daum C."/>
            <person name="Shapiro N."/>
            <person name="Ivanova N."/>
            <person name="Kyrpides N."/>
            <person name="Woyke T."/>
        </authorList>
    </citation>
    <scope>NUCLEOTIDE SEQUENCE</scope>
    <source>
        <strain evidence="2">CGMCC 1.10124</strain>
    </source>
</reference>